<dbReference type="EMBL" id="QJRN01000012">
    <property type="protein sequence ID" value="PYC33876.1"/>
    <property type="molecule type" value="Genomic_DNA"/>
</dbReference>
<accession>A0A9Q6N7K2</accession>
<sequence>MITLTGINRNAIHLAPAAIASVTEAGASSQWHGICAIVRTFDGQVLEVRERAADIAQQLSMRRVE</sequence>
<dbReference type="Proteomes" id="UP000248188">
    <property type="component" value="Unassembled WGS sequence"/>
</dbReference>
<dbReference type="RefSeq" id="WP_110652693.1">
    <property type="nucleotide sequence ID" value="NZ_QJRN01000012.1"/>
</dbReference>
<organism evidence="1 2">
    <name type="scientific">Pseudomonas protegens</name>
    <dbReference type="NCBI Taxonomy" id="380021"/>
    <lineage>
        <taxon>Bacteria</taxon>
        <taxon>Pseudomonadati</taxon>
        <taxon>Pseudomonadota</taxon>
        <taxon>Gammaproteobacteria</taxon>
        <taxon>Pseudomonadales</taxon>
        <taxon>Pseudomonadaceae</taxon>
        <taxon>Pseudomonas</taxon>
    </lineage>
</organism>
<name>A0A9Q6N7K2_9PSED</name>
<reference evidence="1 2" key="1">
    <citation type="submission" date="2018-06" db="EMBL/GenBank/DDBJ databases">
        <title>Pseudomonas diversity within urban Lake Michigan freshwaters.</title>
        <authorList>
            <person name="Batrich M."/>
            <person name="Hatzopoulos T."/>
            <person name="Putonti C."/>
        </authorList>
    </citation>
    <scope>NUCLEOTIDE SEQUENCE [LARGE SCALE GENOMIC DNA]</scope>
    <source>
        <strain evidence="1 2">MB-090624</strain>
    </source>
</reference>
<evidence type="ECO:0000313" key="2">
    <source>
        <dbReference type="Proteomes" id="UP000248188"/>
    </source>
</evidence>
<protein>
    <submittedName>
        <fullName evidence="1">Uncharacterized protein</fullName>
    </submittedName>
</protein>
<dbReference type="AlphaFoldDB" id="A0A9Q6N7K2"/>
<comment type="caution">
    <text evidence="1">The sequence shown here is derived from an EMBL/GenBank/DDBJ whole genome shotgun (WGS) entry which is preliminary data.</text>
</comment>
<gene>
    <name evidence="1" type="ORF">DMX08_19440</name>
</gene>
<evidence type="ECO:0000313" key="1">
    <source>
        <dbReference type="EMBL" id="PYC33876.1"/>
    </source>
</evidence>
<proteinExistence type="predicted"/>